<comment type="caution">
    <text evidence="4">The sequence shown here is derived from an EMBL/GenBank/DDBJ whole genome shotgun (WGS) entry which is preliminary data.</text>
</comment>
<dbReference type="Gene3D" id="3.30.300.30">
    <property type="match status" value="1"/>
</dbReference>
<organism evidence="4 5">
    <name type="scientific">Streptomyces corchorusii</name>
    <name type="common">Streptomyces chibaensis</name>
    <dbReference type="NCBI Taxonomy" id="1903"/>
    <lineage>
        <taxon>Bacteria</taxon>
        <taxon>Bacillati</taxon>
        <taxon>Actinomycetota</taxon>
        <taxon>Actinomycetes</taxon>
        <taxon>Kitasatosporales</taxon>
        <taxon>Streptomycetaceae</taxon>
        <taxon>Streptomyces</taxon>
    </lineage>
</organism>
<dbReference type="InterPro" id="IPR010071">
    <property type="entry name" value="AA_adenyl_dom"/>
</dbReference>
<dbReference type="FunFam" id="3.40.50.980:FF:000001">
    <property type="entry name" value="Non-ribosomal peptide synthetase"/>
    <property type="match status" value="1"/>
</dbReference>
<dbReference type="GO" id="GO:0005737">
    <property type="term" value="C:cytoplasm"/>
    <property type="evidence" value="ECO:0007669"/>
    <property type="project" value="TreeGrafter"/>
</dbReference>
<dbReference type="Proteomes" id="UP000053398">
    <property type="component" value="Unassembled WGS sequence"/>
</dbReference>
<dbReference type="Gene3D" id="3.40.50.12780">
    <property type="entry name" value="N-terminal domain of ligase-like"/>
    <property type="match status" value="1"/>
</dbReference>
<dbReference type="CDD" id="cd05930">
    <property type="entry name" value="A_NRPS"/>
    <property type="match status" value="1"/>
</dbReference>
<dbReference type="InterPro" id="IPR025110">
    <property type="entry name" value="AMP-bd_C"/>
</dbReference>
<name>A0A117Q9J2_STRCK</name>
<feature type="domain" description="AMP-binding enzyme C-terminal" evidence="3">
    <location>
        <begin position="437"/>
        <end position="510"/>
    </location>
</feature>
<dbReference type="InterPro" id="IPR020845">
    <property type="entry name" value="AMP-binding_CS"/>
</dbReference>
<dbReference type="InterPro" id="IPR000873">
    <property type="entry name" value="AMP-dep_synth/lig_dom"/>
</dbReference>
<gene>
    <name evidence="4" type="ORF">AQJ11_40615</name>
</gene>
<keyword evidence="5" id="KW-1185">Reference proteome</keyword>
<evidence type="ECO:0000259" key="2">
    <source>
        <dbReference type="Pfam" id="PF00501"/>
    </source>
</evidence>
<dbReference type="GO" id="GO:0016874">
    <property type="term" value="F:ligase activity"/>
    <property type="evidence" value="ECO:0007669"/>
    <property type="project" value="UniProtKB-KW"/>
</dbReference>
<dbReference type="SUPFAM" id="SSF56801">
    <property type="entry name" value="Acetyl-CoA synthetase-like"/>
    <property type="match status" value="1"/>
</dbReference>
<dbReference type="InterPro" id="IPR020459">
    <property type="entry name" value="AMP-binding"/>
</dbReference>
<evidence type="ECO:0000313" key="5">
    <source>
        <dbReference type="Proteomes" id="UP000053398"/>
    </source>
</evidence>
<dbReference type="GO" id="GO:0043041">
    <property type="term" value="P:amino acid activation for nonribosomal peptide biosynthetic process"/>
    <property type="evidence" value="ECO:0007669"/>
    <property type="project" value="TreeGrafter"/>
</dbReference>
<dbReference type="GO" id="GO:0031177">
    <property type="term" value="F:phosphopantetheine binding"/>
    <property type="evidence" value="ECO:0007669"/>
    <property type="project" value="TreeGrafter"/>
</dbReference>
<evidence type="ECO:0000259" key="3">
    <source>
        <dbReference type="Pfam" id="PF13193"/>
    </source>
</evidence>
<dbReference type="Pfam" id="PF00501">
    <property type="entry name" value="AMP-binding"/>
    <property type="match status" value="1"/>
</dbReference>
<dbReference type="PRINTS" id="PR00154">
    <property type="entry name" value="AMPBINDING"/>
</dbReference>
<dbReference type="RefSeq" id="WP_059266766.1">
    <property type="nucleotide sequence ID" value="NZ_KQ948375.1"/>
</dbReference>
<evidence type="ECO:0000256" key="1">
    <source>
        <dbReference type="SAM" id="MobiDB-lite"/>
    </source>
</evidence>
<dbReference type="Pfam" id="PF13193">
    <property type="entry name" value="AMP-binding_C"/>
    <property type="match status" value="1"/>
</dbReference>
<dbReference type="InterPro" id="IPR045851">
    <property type="entry name" value="AMP-bd_C_sf"/>
</dbReference>
<dbReference type="InterPro" id="IPR042099">
    <property type="entry name" value="ANL_N_sf"/>
</dbReference>
<evidence type="ECO:0000313" key="4">
    <source>
        <dbReference type="EMBL" id="KUN16119.1"/>
    </source>
</evidence>
<dbReference type="PROSITE" id="PS00455">
    <property type="entry name" value="AMP_BINDING"/>
    <property type="match status" value="1"/>
</dbReference>
<accession>A0A117Q9J2</accession>
<dbReference type="AlphaFoldDB" id="A0A117Q9J2"/>
<proteinExistence type="predicted"/>
<dbReference type="EMBL" id="LMWP01000062">
    <property type="protein sequence ID" value="KUN16119.1"/>
    <property type="molecule type" value="Genomic_DNA"/>
</dbReference>
<protein>
    <submittedName>
        <fullName evidence="4">D-alanine--poly(Phosphoribitol) ligase</fullName>
    </submittedName>
</protein>
<feature type="domain" description="AMP-dependent synthetase/ligase" evidence="2">
    <location>
        <begin position="10"/>
        <end position="378"/>
    </location>
</feature>
<dbReference type="PANTHER" id="PTHR45527">
    <property type="entry name" value="NONRIBOSOMAL PEPTIDE SYNTHETASE"/>
    <property type="match status" value="1"/>
</dbReference>
<feature type="region of interest" description="Disordered" evidence="1">
    <location>
        <begin position="508"/>
        <end position="539"/>
    </location>
</feature>
<dbReference type="GO" id="GO:0044550">
    <property type="term" value="P:secondary metabolite biosynthetic process"/>
    <property type="evidence" value="ECO:0007669"/>
    <property type="project" value="TreeGrafter"/>
</dbReference>
<reference evidence="4 5" key="1">
    <citation type="submission" date="2015-10" db="EMBL/GenBank/DDBJ databases">
        <title>Draft genome sequence of Streptomyces corchorusii DSM 40340, type strain for the species Streptomyces corchorusii.</title>
        <authorList>
            <person name="Ruckert C."/>
            <person name="Winkler A."/>
            <person name="Kalinowski J."/>
            <person name="Kampfer P."/>
            <person name="Glaeser S."/>
        </authorList>
    </citation>
    <scope>NUCLEOTIDE SEQUENCE [LARGE SCALE GENOMIC DNA]</scope>
    <source>
        <strain evidence="4 5">DSM 40340</strain>
    </source>
</reference>
<dbReference type="NCBIfam" id="TIGR01733">
    <property type="entry name" value="AA-adenyl-dom"/>
    <property type="match status" value="1"/>
</dbReference>
<dbReference type="PANTHER" id="PTHR45527:SF1">
    <property type="entry name" value="FATTY ACID SYNTHASE"/>
    <property type="match status" value="1"/>
</dbReference>
<sequence length="539" mass="57600">MSGLLHELLADAAAHDPDAVAVVDGDRAVSYGELDAGANRVARSLAREGIGPGHRVGLYLEKSIEALTGLYGILKAGAAYVPVDPDAPLARVGAILADCGVRTLVTSGRLRDQWSALPAVGVSPALVLVLDEERPDSPPGVRAVGAEAIRELPARAPQAPVTESDLAYVLYTSGSTGTPKGVMLSHGNGRAFVDWAARTFRLDMTDRLSSLAPLHFDLSVLDVFAAARAGAAVVLVPRRLAAFPPLLTRLVAEQGITVWYSVPSLLVMLAARGGLSPGDLPQLRTVLFAGEVFPARHLRRLMGLLPHARFANLYGPTETNVCTWQEVTDPPRDDEDIPIGRPVDGTEVLVLGDDGRPAGPGEVGELLVLGPTVMQGYWGDPERTAHALVTPPPGTRHPGPAYRTGDLVVRGADGVLAFLGRRDSQVKSRGYRIELREVERNLEEHPGVDECAVVAVPDEVAGCLLVAFVVSRTAATRQQLGAFCASRLPAYMLPAHIELVPALPRTSTDKVDRQALTERWTRRDQRPSRQEVSHETAGR</sequence>
<keyword evidence="4" id="KW-0436">Ligase</keyword>